<reference evidence="2 3" key="1">
    <citation type="submission" date="2016-10" db="EMBL/GenBank/DDBJ databases">
        <authorList>
            <person name="de Groot N.N."/>
        </authorList>
    </citation>
    <scope>NUCLEOTIDE SEQUENCE [LARGE SCALE GENOMIC DNA]</scope>
    <source>
        <strain evidence="2 3">AB35.6</strain>
    </source>
</reference>
<dbReference type="InterPro" id="IPR016907">
    <property type="entry name" value="UCP029033"/>
</dbReference>
<dbReference type="PANTHER" id="PTHR34387">
    <property type="entry name" value="SLR1258 PROTEIN"/>
    <property type="match status" value="1"/>
</dbReference>
<evidence type="ECO:0000313" key="3">
    <source>
        <dbReference type="Proteomes" id="UP000182409"/>
    </source>
</evidence>
<accession>A0A1H4LDX5</accession>
<evidence type="ECO:0000256" key="1">
    <source>
        <dbReference type="SAM" id="MobiDB-lite"/>
    </source>
</evidence>
<protein>
    <recommendedName>
        <fullName evidence="4">SIMPL domain-containing protein</fullName>
    </recommendedName>
</protein>
<dbReference type="OrthoDB" id="9806540at2"/>
<dbReference type="PANTHER" id="PTHR34387:SF2">
    <property type="entry name" value="SLR1258 PROTEIN"/>
    <property type="match status" value="1"/>
</dbReference>
<dbReference type="Proteomes" id="UP000182409">
    <property type="component" value="Unassembled WGS sequence"/>
</dbReference>
<feature type="region of interest" description="Disordered" evidence="1">
    <location>
        <begin position="221"/>
        <end position="241"/>
    </location>
</feature>
<evidence type="ECO:0008006" key="4">
    <source>
        <dbReference type="Google" id="ProtNLM"/>
    </source>
</evidence>
<dbReference type="EMBL" id="FNSD01000001">
    <property type="protein sequence ID" value="SEB68969.1"/>
    <property type="molecule type" value="Genomic_DNA"/>
</dbReference>
<sequence length="257" mass="26853">MDDRKSLVTTALALGGTLGVSLVIAGWVMGSQIKATKLSDRYVTVKGLVERTVKSDTGIWNVAFKEAGNDLPPVFAKSQADKQAIVDFFAKQGFSGSEVSVGQIQVTDTQANEYGGNQARNRYIVQQTVTLTTHDVDKLQRAGQNTADLVQAGIVVGGNQFGGGSGISYRWTGLNALKPDMITEATRNARASADRFAADSGSHVGAIRTANQGVFSISAAGPAASTGSGEEGGGGPSADSTVMKQVRVVTTVDYYLQ</sequence>
<dbReference type="Gene3D" id="3.30.70.2970">
    <property type="entry name" value="Protein of unknown function (DUF541), domain 2"/>
    <property type="match status" value="1"/>
</dbReference>
<name>A0A1H4LDX5_9BACT</name>
<dbReference type="Pfam" id="PF04402">
    <property type="entry name" value="SIMPL"/>
    <property type="match status" value="1"/>
</dbReference>
<dbReference type="InterPro" id="IPR007497">
    <property type="entry name" value="SIMPL/DUF541"/>
</dbReference>
<dbReference type="RefSeq" id="WP_083350393.1">
    <property type="nucleotide sequence ID" value="NZ_FNSD01000001.1"/>
</dbReference>
<dbReference type="PIRSF" id="PIRSF029033">
    <property type="entry name" value="UCP029033"/>
    <property type="match status" value="1"/>
</dbReference>
<dbReference type="Gene3D" id="3.30.110.170">
    <property type="entry name" value="Protein of unknown function (DUF541), domain 1"/>
    <property type="match status" value="1"/>
</dbReference>
<organism evidence="2 3">
    <name type="scientific">Terriglobus roseus</name>
    <dbReference type="NCBI Taxonomy" id="392734"/>
    <lineage>
        <taxon>Bacteria</taxon>
        <taxon>Pseudomonadati</taxon>
        <taxon>Acidobacteriota</taxon>
        <taxon>Terriglobia</taxon>
        <taxon>Terriglobales</taxon>
        <taxon>Acidobacteriaceae</taxon>
        <taxon>Terriglobus</taxon>
    </lineage>
</organism>
<evidence type="ECO:0000313" key="2">
    <source>
        <dbReference type="EMBL" id="SEB68969.1"/>
    </source>
</evidence>
<dbReference type="AlphaFoldDB" id="A0A1H4LDX5"/>
<dbReference type="InterPro" id="IPR052022">
    <property type="entry name" value="26kDa_periplasmic_antigen"/>
</dbReference>
<gene>
    <name evidence="2" type="ORF">SAMN05443244_1565</name>
</gene>
<dbReference type="GO" id="GO:0006974">
    <property type="term" value="P:DNA damage response"/>
    <property type="evidence" value="ECO:0007669"/>
    <property type="project" value="TreeGrafter"/>
</dbReference>
<proteinExistence type="predicted"/>